<dbReference type="EC" id="3.-.-.-" evidence="6"/>
<dbReference type="HOGENOM" id="CLU_113008_0_0_1"/>
<feature type="region of interest" description="Disordered" evidence="5">
    <location>
        <begin position="1"/>
        <end position="21"/>
    </location>
</feature>
<dbReference type="SUPFAM" id="SSF50729">
    <property type="entry name" value="PH domain-like"/>
    <property type="match status" value="1"/>
</dbReference>
<evidence type="ECO:0000256" key="3">
    <source>
        <dbReference type="ARBA" id="ARBA00022490"/>
    </source>
</evidence>
<dbReference type="GO" id="GO:0000290">
    <property type="term" value="P:deadenylation-dependent decapping of nuclear-transcribed mRNA"/>
    <property type="evidence" value="ECO:0007669"/>
    <property type="project" value="InterPro"/>
</dbReference>
<dbReference type="STRING" id="1206466.K0KQA9"/>
<dbReference type="GO" id="GO:0003729">
    <property type="term" value="F:mRNA binding"/>
    <property type="evidence" value="ECO:0007669"/>
    <property type="project" value="TreeGrafter"/>
</dbReference>
<sequence>MSQIPSTTTTQTPTPPAPETVIDNEFSLYTKTLTFNVIGRYDPKIDRLLYHTSHCVVYKFNDSQDWEQTDYQGVMAVYTRKKSEDDTDVDDIYDHGIIIMNRNTPENFSLGLLSKNDSRTLGLSEIKTEYQTDYIIIKNLEGEIFGFWVHEEQDREGIFALIKAIVDRE</sequence>
<dbReference type="EMBL" id="CAIF01000084">
    <property type="protein sequence ID" value="CCH43594.1"/>
    <property type="molecule type" value="Genomic_DNA"/>
</dbReference>
<dbReference type="GO" id="GO:0031087">
    <property type="term" value="P:deadenylation-independent decapping of nuclear-transcribed mRNA"/>
    <property type="evidence" value="ECO:0007669"/>
    <property type="project" value="TreeGrafter"/>
</dbReference>
<proteinExistence type="inferred from homology"/>
<dbReference type="eggNOG" id="KOG2868">
    <property type="taxonomic scope" value="Eukaryota"/>
</dbReference>
<evidence type="ECO:0000313" key="7">
    <source>
        <dbReference type="Proteomes" id="UP000009328"/>
    </source>
</evidence>
<gene>
    <name evidence="6" type="ORF">BN7_3147</name>
</gene>
<keyword evidence="6" id="KW-0378">Hydrolase</keyword>
<evidence type="ECO:0000256" key="4">
    <source>
        <dbReference type="ARBA" id="ARBA00022664"/>
    </source>
</evidence>
<comment type="caution">
    <text evidence="6">The sequence shown here is derived from an EMBL/GenBank/DDBJ whole genome shotgun (WGS) entry which is preliminary data.</text>
</comment>
<protein>
    <submittedName>
        <fullName evidence="6">mRNA-decapping enzyme 1A</fullName>
        <ecNumber evidence="6">3.-.-.-</ecNumber>
    </submittedName>
</protein>
<comment type="similarity">
    <text evidence="2">Belongs to the DCP1 family.</text>
</comment>
<dbReference type="Proteomes" id="UP000009328">
    <property type="component" value="Unassembled WGS sequence"/>
</dbReference>
<keyword evidence="3" id="KW-0963">Cytoplasm</keyword>
<evidence type="ECO:0000256" key="2">
    <source>
        <dbReference type="ARBA" id="ARBA00008778"/>
    </source>
</evidence>
<dbReference type="GO" id="GO:0016787">
    <property type="term" value="F:hydrolase activity"/>
    <property type="evidence" value="ECO:0007669"/>
    <property type="project" value="UniProtKB-KW"/>
</dbReference>
<dbReference type="GO" id="GO:0000932">
    <property type="term" value="C:P-body"/>
    <property type="evidence" value="ECO:0007669"/>
    <property type="project" value="TreeGrafter"/>
</dbReference>
<dbReference type="Pfam" id="PF06058">
    <property type="entry name" value="DCP1"/>
    <property type="match status" value="1"/>
</dbReference>
<dbReference type="CDD" id="cd09804">
    <property type="entry name" value="Dcp1"/>
    <property type="match status" value="1"/>
</dbReference>
<dbReference type="FunCoup" id="K0KQA9">
    <property type="interactions" value="163"/>
</dbReference>
<accession>K0KQA9</accession>
<dbReference type="InterPro" id="IPR010334">
    <property type="entry name" value="Dcp1"/>
</dbReference>
<dbReference type="PANTHER" id="PTHR16290">
    <property type="entry name" value="TRANSCRIPTION FACTOR SMIF DECAPPING ENZYME DCP1"/>
    <property type="match status" value="1"/>
</dbReference>
<dbReference type="GO" id="GO:0008047">
    <property type="term" value="F:enzyme activator activity"/>
    <property type="evidence" value="ECO:0007669"/>
    <property type="project" value="InterPro"/>
</dbReference>
<reference evidence="6 7" key="1">
    <citation type="journal article" date="2012" name="Eukaryot. Cell">
        <title>Draft genome sequence of Wickerhamomyces ciferrii NRRL Y-1031 F-60-10.</title>
        <authorList>
            <person name="Schneider J."/>
            <person name="Andrea H."/>
            <person name="Blom J."/>
            <person name="Jaenicke S."/>
            <person name="Ruckert C."/>
            <person name="Schorsch C."/>
            <person name="Szczepanowski R."/>
            <person name="Farwick M."/>
            <person name="Goesmann A."/>
            <person name="Puhler A."/>
            <person name="Schaffer S."/>
            <person name="Tauch A."/>
            <person name="Kohler T."/>
            <person name="Brinkrolf K."/>
        </authorList>
    </citation>
    <scope>NUCLEOTIDE SEQUENCE [LARGE SCALE GENOMIC DNA]</scope>
    <source>
        <strain evidence="7">ATCC 14091 / BCRC 22168 / CBS 111 / JCM 3599 / NBRC 0793 / NRRL Y-1031 F-60-10</strain>
    </source>
</reference>
<dbReference type="GO" id="GO:0006397">
    <property type="term" value="P:mRNA processing"/>
    <property type="evidence" value="ECO:0007669"/>
    <property type="project" value="UniProtKB-KW"/>
</dbReference>
<evidence type="ECO:0000313" key="6">
    <source>
        <dbReference type="EMBL" id="CCH43594.1"/>
    </source>
</evidence>
<dbReference type="InParanoid" id="K0KQA9"/>
<organism evidence="6 7">
    <name type="scientific">Wickerhamomyces ciferrii (strain ATCC 14091 / BCRC 22168 / CBS 111 / JCM 3599 / NBRC 0793 / NRRL Y-1031 F-60-10)</name>
    <name type="common">Yeast</name>
    <name type="synonym">Pichia ciferrii</name>
    <dbReference type="NCBI Taxonomy" id="1206466"/>
    <lineage>
        <taxon>Eukaryota</taxon>
        <taxon>Fungi</taxon>
        <taxon>Dikarya</taxon>
        <taxon>Ascomycota</taxon>
        <taxon>Saccharomycotina</taxon>
        <taxon>Saccharomycetes</taxon>
        <taxon>Phaffomycetales</taxon>
        <taxon>Wickerhamomycetaceae</taxon>
        <taxon>Wickerhamomyces</taxon>
    </lineage>
</organism>
<dbReference type="InterPro" id="IPR011993">
    <property type="entry name" value="PH-like_dom_sf"/>
</dbReference>
<evidence type="ECO:0000256" key="1">
    <source>
        <dbReference type="ARBA" id="ARBA00004496"/>
    </source>
</evidence>
<feature type="compositionally biased region" description="Low complexity" evidence="5">
    <location>
        <begin position="1"/>
        <end position="12"/>
    </location>
</feature>
<evidence type="ECO:0000256" key="5">
    <source>
        <dbReference type="SAM" id="MobiDB-lite"/>
    </source>
</evidence>
<comment type="subcellular location">
    <subcellularLocation>
        <location evidence="1">Cytoplasm</location>
    </subcellularLocation>
</comment>
<dbReference type="AlphaFoldDB" id="K0KQA9"/>
<keyword evidence="4" id="KW-0507">mRNA processing</keyword>
<dbReference type="Gene3D" id="2.30.29.30">
    <property type="entry name" value="Pleckstrin-homology domain (PH domain)/Phosphotyrosine-binding domain (PTB)"/>
    <property type="match status" value="2"/>
</dbReference>
<name>K0KQA9_WICCF</name>
<keyword evidence="7" id="KW-1185">Reference proteome</keyword>
<dbReference type="PANTHER" id="PTHR16290:SF0">
    <property type="entry name" value="DECAPPING PROTEIN 1, ISOFORM A"/>
    <property type="match status" value="1"/>
</dbReference>